<dbReference type="InterPro" id="IPR018289">
    <property type="entry name" value="MULE_transposase_dom"/>
</dbReference>
<keyword evidence="3 5" id="KW-0863">Zinc-finger</keyword>
<evidence type="ECO:0000256" key="6">
    <source>
        <dbReference type="RuleBase" id="RU367018"/>
    </source>
</evidence>
<comment type="subcellular location">
    <subcellularLocation>
        <location evidence="6">Nucleus</location>
    </subcellularLocation>
</comment>
<evidence type="ECO:0000256" key="2">
    <source>
        <dbReference type="ARBA" id="ARBA00022723"/>
    </source>
</evidence>
<dbReference type="PANTHER" id="PTHR31669">
    <property type="entry name" value="PROTEIN FAR1-RELATED SEQUENCE 10-RELATED"/>
    <property type="match status" value="1"/>
</dbReference>
<evidence type="ECO:0000259" key="8">
    <source>
        <dbReference type="PROSITE" id="PS50966"/>
    </source>
</evidence>
<evidence type="ECO:0000256" key="5">
    <source>
        <dbReference type="PROSITE-ProRule" id="PRU00325"/>
    </source>
</evidence>
<evidence type="ECO:0000313" key="10">
    <source>
        <dbReference type="Proteomes" id="UP000289738"/>
    </source>
</evidence>
<comment type="caution">
    <text evidence="9">The sequence shown here is derived from an EMBL/GenBank/DDBJ whole genome shotgun (WGS) entry which is preliminary data.</text>
</comment>
<dbReference type="GO" id="GO:0008270">
    <property type="term" value="F:zinc ion binding"/>
    <property type="evidence" value="ECO:0007669"/>
    <property type="project" value="UniProtKB-UniRule"/>
</dbReference>
<proteinExistence type="inferred from homology"/>
<keyword evidence="2 6" id="KW-0479">Metal-binding</keyword>
<feature type="region of interest" description="Disordered" evidence="7">
    <location>
        <begin position="587"/>
        <end position="633"/>
    </location>
</feature>
<dbReference type="STRING" id="3818.A0A445B6E8"/>
<comment type="function">
    <text evidence="6">Putative transcription activator involved in regulating light control of development.</text>
</comment>
<dbReference type="GO" id="GO:0005634">
    <property type="term" value="C:nucleus"/>
    <property type="evidence" value="ECO:0007669"/>
    <property type="project" value="UniProtKB-SubCell"/>
</dbReference>
<dbReference type="PROSITE" id="PS50966">
    <property type="entry name" value="ZF_SWIM"/>
    <property type="match status" value="1"/>
</dbReference>
<reference evidence="9 10" key="1">
    <citation type="submission" date="2019-01" db="EMBL/GenBank/DDBJ databases">
        <title>Sequencing of cultivated peanut Arachis hypogaea provides insights into genome evolution and oil improvement.</title>
        <authorList>
            <person name="Chen X."/>
        </authorList>
    </citation>
    <scope>NUCLEOTIDE SEQUENCE [LARGE SCALE GENOMIC DNA]</scope>
    <source>
        <strain evidence="10">cv. Fuhuasheng</strain>
        <tissue evidence="9">Leaves</tissue>
    </source>
</reference>
<dbReference type="EMBL" id="SDMP01000010">
    <property type="protein sequence ID" value="RYR34242.1"/>
    <property type="molecule type" value="Genomic_DNA"/>
</dbReference>
<dbReference type="SMART" id="SM00575">
    <property type="entry name" value="ZnF_PMZ"/>
    <property type="match status" value="1"/>
</dbReference>
<gene>
    <name evidence="9" type="ORF">Ahy_A10g048992</name>
</gene>
<evidence type="ECO:0000256" key="4">
    <source>
        <dbReference type="ARBA" id="ARBA00022833"/>
    </source>
</evidence>
<comment type="similarity">
    <text evidence="1 6">Belongs to the FHY3/FAR1 family.</text>
</comment>
<evidence type="ECO:0000256" key="7">
    <source>
        <dbReference type="SAM" id="MobiDB-lite"/>
    </source>
</evidence>
<evidence type="ECO:0000313" key="9">
    <source>
        <dbReference type="EMBL" id="RYR34242.1"/>
    </source>
</evidence>
<dbReference type="AlphaFoldDB" id="A0A445B6E8"/>
<dbReference type="InterPro" id="IPR031052">
    <property type="entry name" value="FHY3/FAR1"/>
</dbReference>
<protein>
    <recommendedName>
        <fullName evidence="6">Protein FAR1-RELATED SEQUENCE</fullName>
    </recommendedName>
</protein>
<feature type="compositionally biased region" description="Basic and acidic residues" evidence="7">
    <location>
        <begin position="600"/>
        <end position="613"/>
    </location>
</feature>
<accession>A0A445B6E8</accession>
<dbReference type="InterPro" id="IPR007527">
    <property type="entry name" value="Znf_SWIM"/>
</dbReference>
<feature type="domain" description="SWIM-type" evidence="8">
    <location>
        <begin position="438"/>
        <end position="476"/>
    </location>
</feature>
<feature type="compositionally biased region" description="Basic residues" evidence="7">
    <location>
        <begin position="589"/>
        <end position="599"/>
    </location>
</feature>
<dbReference type="Pfam" id="PF04434">
    <property type="entry name" value="SWIM"/>
    <property type="match status" value="1"/>
</dbReference>
<name>A0A445B6E8_ARAHY</name>
<dbReference type="PANTHER" id="PTHR31669:SF283">
    <property type="entry name" value="PROTEIN FAR1-RELATED SEQUENCE"/>
    <property type="match status" value="1"/>
</dbReference>
<organism evidence="9 10">
    <name type="scientific">Arachis hypogaea</name>
    <name type="common">Peanut</name>
    <dbReference type="NCBI Taxonomy" id="3818"/>
    <lineage>
        <taxon>Eukaryota</taxon>
        <taxon>Viridiplantae</taxon>
        <taxon>Streptophyta</taxon>
        <taxon>Embryophyta</taxon>
        <taxon>Tracheophyta</taxon>
        <taxon>Spermatophyta</taxon>
        <taxon>Magnoliopsida</taxon>
        <taxon>eudicotyledons</taxon>
        <taxon>Gunneridae</taxon>
        <taxon>Pentapetalae</taxon>
        <taxon>rosids</taxon>
        <taxon>fabids</taxon>
        <taxon>Fabales</taxon>
        <taxon>Fabaceae</taxon>
        <taxon>Papilionoideae</taxon>
        <taxon>50 kb inversion clade</taxon>
        <taxon>dalbergioids sensu lato</taxon>
        <taxon>Dalbergieae</taxon>
        <taxon>Pterocarpus clade</taxon>
        <taxon>Arachis</taxon>
    </lineage>
</organism>
<evidence type="ECO:0000256" key="1">
    <source>
        <dbReference type="ARBA" id="ARBA00005889"/>
    </source>
</evidence>
<dbReference type="GO" id="GO:0006355">
    <property type="term" value="P:regulation of DNA-templated transcription"/>
    <property type="evidence" value="ECO:0007669"/>
    <property type="project" value="UniProtKB-UniRule"/>
</dbReference>
<keyword evidence="10" id="KW-1185">Reference proteome</keyword>
<keyword evidence="6" id="KW-0539">Nucleus</keyword>
<dbReference type="Proteomes" id="UP000289738">
    <property type="component" value="Chromosome A10"/>
</dbReference>
<dbReference type="Pfam" id="PF10551">
    <property type="entry name" value="MULE"/>
    <property type="match status" value="1"/>
</dbReference>
<evidence type="ECO:0000256" key="3">
    <source>
        <dbReference type="ARBA" id="ARBA00022771"/>
    </source>
</evidence>
<keyword evidence="4 6" id="KW-0862">Zinc</keyword>
<dbReference type="InterPro" id="IPR006564">
    <property type="entry name" value="Znf_PMZ"/>
</dbReference>
<sequence>MEGESNSTLISTNERNEELSVDEVVNQEGSKVHKIIDVMVTIKDELELRHELPDHSWISEEEILVIGISFDSLHLAQEFYANYAKKLGFVTKVRNTNFDKTRKDVKIPVNQSLHCTREGYRESRVKVATWSNRITATRYRVRMELTMHAKCVIADNDEAGIRPNKTYLALANEGMMNYFVRMKEINPNFFYVIDIDDANKFRSALWVDARYRTSYEYYGDVVSFDTTYRRTRHGLSFASFAGVNHHGKSTLLGCALLGSEEIPSFEKVLPDTVHKWCIWHIMKKSQFKLGGYVRYVRHIMNLYANQQKWVPIFFKSEFWAGMRSTQCSESMHAFYARFLHCKSGLVQFIHEYDNVLRNKEQKEHEDDATDSKGFIPCIWSTGIQRQFQQEYTSNMFRTLQLEVRKKTDYMVRSTEQKGDTICIKVGEQKVFWGKPVYHTFIVEFDPLSRKSRCNCNKFESTGILCCHTLALWSYYRVNTVPSCYVLPRWSKNVIRKHTYIKSRHDVSRSDESHNLFRHLCSEFYNVAQEFIACDEEAAILRAVLWDAKSKLTDYRASMRSTTLDATQNTMPTQSTGGVIVHDIQGPSRVKTKGWPKSKRLGPELDKSIKESMQKKKRKSNLDDVDLQTDNDHDGSVNKIFEDSTIWNSSDGGGFMHLLNSFRHI</sequence>